<dbReference type="RefSeq" id="WP_189973116.1">
    <property type="nucleotide sequence ID" value="NZ_BMVL01000015.1"/>
</dbReference>
<evidence type="ECO:0000313" key="2">
    <source>
        <dbReference type="Proteomes" id="UP001519310"/>
    </source>
</evidence>
<dbReference type="Proteomes" id="UP001519310">
    <property type="component" value="Unassembled WGS sequence"/>
</dbReference>
<name>A0ABS4LDR9_STRAV</name>
<keyword evidence="2" id="KW-1185">Reference proteome</keyword>
<organism evidence="1 2">
    <name type="scientific">Streptomyces avidinii</name>
    <dbReference type="NCBI Taxonomy" id="1895"/>
    <lineage>
        <taxon>Bacteria</taxon>
        <taxon>Bacillati</taxon>
        <taxon>Actinomycetota</taxon>
        <taxon>Actinomycetes</taxon>
        <taxon>Kitasatosporales</taxon>
        <taxon>Streptomycetaceae</taxon>
        <taxon>Streptomyces</taxon>
    </lineage>
</organism>
<proteinExistence type="predicted"/>
<evidence type="ECO:0008006" key="3">
    <source>
        <dbReference type="Google" id="ProtNLM"/>
    </source>
</evidence>
<comment type="caution">
    <text evidence="1">The sequence shown here is derived from an EMBL/GenBank/DDBJ whole genome shotgun (WGS) entry which is preliminary data.</text>
</comment>
<sequence>MDSSHELETVTPSTVVESLRESLMAAGIVLPSLGIDPAPPGPGLVRLRSVRPDVAMKLAQVVKRGNG</sequence>
<protein>
    <recommendedName>
        <fullName evidence="3">Ferrous iron transport protein A</fullName>
    </recommendedName>
</protein>
<reference evidence="1 2" key="1">
    <citation type="submission" date="2021-03" db="EMBL/GenBank/DDBJ databases">
        <title>Genomic Encyclopedia of Type Strains, Phase IV (KMG-IV): sequencing the most valuable type-strain genomes for metagenomic binning, comparative biology and taxonomic classification.</title>
        <authorList>
            <person name="Goeker M."/>
        </authorList>
    </citation>
    <scope>NUCLEOTIDE SEQUENCE [LARGE SCALE GENOMIC DNA]</scope>
    <source>
        <strain evidence="1 2">DSM 40526</strain>
    </source>
</reference>
<evidence type="ECO:0000313" key="1">
    <source>
        <dbReference type="EMBL" id="MBP2040265.1"/>
    </source>
</evidence>
<accession>A0ABS4LDR9</accession>
<gene>
    <name evidence="1" type="ORF">J2Z77_006118</name>
</gene>
<dbReference type="EMBL" id="JAGGLQ010000016">
    <property type="protein sequence ID" value="MBP2040265.1"/>
    <property type="molecule type" value="Genomic_DNA"/>
</dbReference>